<dbReference type="InterPro" id="IPR045584">
    <property type="entry name" value="Pilin-like"/>
</dbReference>
<gene>
    <name evidence="3" type="ORF">GEV02_04260</name>
</gene>
<evidence type="ECO:0000256" key="2">
    <source>
        <dbReference type="SAM" id="Phobius"/>
    </source>
</evidence>
<evidence type="ECO:0000256" key="1">
    <source>
        <dbReference type="ARBA" id="ARBA00022481"/>
    </source>
</evidence>
<evidence type="ECO:0000313" key="3">
    <source>
        <dbReference type="EMBL" id="MQA37352.1"/>
    </source>
</evidence>
<proteinExistence type="predicted"/>
<dbReference type="Proteomes" id="UP000440498">
    <property type="component" value="Unassembled WGS sequence"/>
</dbReference>
<dbReference type="GO" id="GO:0015627">
    <property type="term" value="C:type II protein secretion system complex"/>
    <property type="evidence" value="ECO:0007669"/>
    <property type="project" value="InterPro"/>
</dbReference>
<dbReference type="AlphaFoldDB" id="A0A6A7MX80"/>
<keyword evidence="2" id="KW-0472">Membrane</keyword>
<accession>A0A6A7MX80</accession>
<feature type="transmembrane region" description="Helical" evidence="2">
    <location>
        <begin position="12"/>
        <end position="35"/>
    </location>
</feature>
<dbReference type="SUPFAM" id="SSF54523">
    <property type="entry name" value="Pili subunits"/>
    <property type="match status" value="1"/>
</dbReference>
<comment type="caution">
    <text evidence="3">The sequence shown here is derived from an EMBL/GenBank/DDBJ whole genome shotgun (WGS) entry which is preliminary data.</text>
</comment>
<dbReference type="InterPro" id="IPR012902">
    <property type="entry name" value="N_methyl_site"/>
</dbReference>
<dbReference type="PRINTS" id="PR00813">
    <property type="entry name" value="BCTERIALGSPG"/>
</dbReference>
<dbReference type="Gene3D" id="3.30.700.10">
    <property type="entry name" value="Glycoprotein, Type 4 Pilin"/>
    <property type="match status" value="1"/>
</dbReference>
<reference evidence="3 4" key="1">
    <citation type="submission" date="2019-10" db="EMBL/GenBank/DDBJ databases">
        <title>Two novel species isolated from a subtropical stream in China.</title>
        <authorList>
            <person name="Lu H."/>
        </authorList>
    </citation>
    <scope>NUCLEOTIDE SEQUENCE [LARGE SCALE GENOMIC DNA]</scope>
    <source>
        <strain evidence="3 4">FT29W</strain>
    </source>
</reference>
<dbReference type="EMBL" id="WHUG01000001">
    <property type="protein sequence ID" value="MQA37352.1"/>
    <property type="molecule type" value="Genomic_DNA"/>
</dbReference>
<dbReference type="GO" id="GO:0015628">
    <property type="term" value="P:protein secretion by the type II secretion system"/>
    <property type="evidence" value="ECO:0007669"/>
    <property type="project" value="InterPro"/>
</dbReference>
<evidence type="ECO:0000313" key="4">
    <source>
        <dbReference type="Proteomes" id="UP000440498"/>
    </source>
</evidence>
<keyword evidence="4" id="KW-1185">Reference proteome</keyword>
<keyword evidence="2" id="KW-0812">Transmembrane</keyword>
<dbReference type="InterPro" id="IPR000983">
    <property type="entry name" value="Bac_GSPG_pilin"/>
</dbReference>
<organism evidence="3 4">
    <name type="scientific">Rugamonas aquatica</name>
    <dbReference type="NCBI Taxonomy" id="2743357"/>
    <lineage>
        <taxon>Bacteria</taxon>
        <taxon>Pseudomonadati</taxon>
        <taxon>Pseudomonadota</taxon>
        <taxon>Betaproteobacteria</taxon>
        <taxon>Burkholderiales</taxon>
        <taxon>Oxalobacteraceae</taxon>
        <taxon>Telluria group</taxon>
        <taxon>Rugamonas</taxon>
    </lineage>
</organism>
<name>A0A6A7MX80_9BURK</name>
<keyword evidence="1" id="KW-0488">Methylation</keyword>
<protein>
    <submittedName>
        <fullName evidence="3">Prepilin-type N-terminal cleavage/methylation domain-containing protein</fullName>
    </submittedName>
</protein>
<sequence>MRRAACRRRRGYTIIEMLVVMAVLGILATAAMPLAELSAKRGKERALQQAVWEIRHAIDAYKQASDSGRIARAAGASGYPPSLAVLTAGVPDLAAGGRMLYLLRRLPRDPFAPGALAAEASWGLRSYASAPDEPKEGGDVFDVYSLSQEVGMNGTPYRLW</sequence>
<dbReference type="NCBIfam" id="TIGR02532">
    <property type="entry name" value="IV_pilin_GFxxxE"/>
    <property type="match status" value="1"/>
</dbReference>
<keyword evidence="2" id="KW-1133">Transmembrane helix</keyword>
<dbReference type="RefSeq" id="WP_152836679.1">
    <property type="nucleotide sequence ID" value="NZ_WHUG01000001.1"/>
</dbReference>
<dbReference type="Pfam" id="PF07963">
    <property type="entry name" value="N_methyl"/>
    <property type="match status" value="1"/>
</dbReference>